<evidence type="ECO:0000313" key="3">
    <source>
        <dbReference type="Proteomes" id="UP000275267"/>
    </source>
</evidence>
<keyword evidence="3" id="KW-1185">Reference proteome</keyword>
<gene>
    <name evidence="2" type="ORF">C2845_PM15G04480</name>
</gene>
<evidence type="ECO:0000256" key="1">
    <source>
        <dbReference type="SAM" id="MobiDB-lite"/>
    </source>
</evidence>
<organism evidence="2 3">
    <name type="scientific">Panicum miliaceum</name>
    <name type="common">Proso millet</name>
    <name type="synonym">Broomcorn millet</name>
    <dbReference type="NCBI Taxonomy" id="4540"/>
    <lineage>
        <taxon>Eukaryota</taxon>
        <taxon>Viridiplantae</taxon>
        <taxon>Streptophyta</taxon>
        <taxon>Embryophyta</taxon>
        <taxon>Tracheophyta</taxon>
        <taxon>Spermatophyta</taxon>
        <taxon>Magnoliopsida</taxon>
        <taxon>Liliopsida</taxon>
        <taxon>Poales</taxon>
        <taxon>Poaceae</taxon>
        <taxon>PACMAD clade</taxon>
        <taxon>Panicoideae</taxon>
        <taxon>Panicodae</taxon>
        <taxon>Paniceae</taxon>
        <taxon>Panicinae</taxon>
        <taxon>Panicum</taxon>
        <taxon>Panicum sect. Panicum</taxon>
    </lineage>
</organism>
<dbReference type="AlphaFoldDB" id="A0A3L6Q8R0"/>
<protein>
    <submittedName>
        <fullName evidence="2">Uncharacterized protein</fullName>
    </submittedName>
</protein>
<feature type="region of interest" description="Disordered" evidence="1">
    <location>
        <begin position="70"/>
        <end position="137"/>
    </location>
</feature>
<proteinExistence type="predicted"/>
<sequence>MVVEARTAGMAAMRRAAEAGGMPRVSRRSCEHGVRVSWWSGGTRARRPASASARAHEWRIKWTVREAGLPPPAPRLAEVAPSASARSEGAREAGASLPMRRSTNCPKGGEATAAASVRPSCETLPRSRSRKARASEAPMKHLVAPGRGGGVILPFFDLSVFFSQSYAHPLAPAARGGVAGGVELWIGPWHTAGRRRCSKMSGGLTCS</sequence>
<feature type="compositionally biased region" description="Low complexity" evidence="1">
    <location>
        <begin position="82"/>
        <end position="96"/>
    </location>
</feature>
<comment type="caution">
    <text evidence="2">The sequence shown here is derived from an EMBL/GenBank/DDBJ whole genome shotgun (WGS) entry which is preliminary data.</text>
</comment>
<dbReference type="Proteomes" id="UP000275267">
    <property type="component" value="Unassembled WGS sequence"/>
</dbReference>
<dbReference type="EMBL" id="PQIB02000013">
    <property type="protein sequence ID" value="RLM75035.1"/>
    <property type="molecule type" value="Genomic_DNA"/>
</dbReference>
<reference evidence="3" key="1">
    <citation type="journal article" date="2019" name="Nat. Commun.">
        <title>The genome of broomcorn millet.</title>
        <authorList>
            <person name="Zou C."/>
            <person name="Miki D."/>
            <person name="Li D."/>
            <person name="Tang Q."/>
            <person name="Xiao L."/>
            <person name="Rajput S."/>
            <person name="Deng P."/>
            <person name="Jia W."/>
            <person name="Huang R."/>
            <person name="Zhang M."/>
            <person name="Sun Y."/>
            <person name="Hu J."/>
            <person name="Fu X."/>
            <person name="Schnable P.S."/>
            <person name="Li F."/>
            <person name="Zhang H."/>
            <person name="Feng B."/>
            <person name="Zhu X."/>
            <person name="Liu R."/>
            <person name="Schnable J.C."/>
            <person name="Zhu J.-K."/>
            <person name="Zhang H."/>
        </authorList>
    </citation>
    <scope>NUCLEOTIDE SEQUENCE [LARGE SCALE GENOMIC DNA]</scope>
</reference>
<name>A0A3L6Q8R0_PANMI</name>
<evidence type="ECO:0000313" key="2">
    <source>
        <dbReference type="EMBL" id="RLM75035.1"/>
    </source>
</evidence>
<accession>A0A3L6Q8R0</accession>